<dbReference type="EMBL" id="LIAE01008558">
    <property type="protein sequence ID" value="PAV73644.1"/>
    <property type="molecule type" value="Genomic_DNA"/>
</dbReference>
<sequence length="85" mass="9405">MPFQAVTPGTEGIGHSGDAQQALVFALVHTAEPAFQALRALFEVNRQGTLDQRRPALQQLSMALQQVRQRLDQLRLQGLTEPGQR</sequence>
<organism evidence="1 2">
    <name type="scientific">Diploscapter pachys</name>
    <dbReference type="NCBI Taxonomy" id="2018661"/>
    <lineage>
        <taxon>Eukaryota</taxon>
        <taxon>Metazoa</taxon>
        <taxon>Ecdysozoa</taxon>
        <taxon>Nematoda</taxon>
        <taxon>Chromadorea</taxon>
        <taxon>Rhabditida</taxon>
        <taxon>Rhabditina</taxon>
        <taxon>Rhabditomorpha</taxon>
        <taxon>Rhabditoidea</taxon>
        <taxon>Rhabditidae</taxon>
        <taxon>Diploscapter</taxon>
    </lineage>
</organism>
<name>A0A2A2KI37_9BILA</name>
<dbReference type="AlphaFoldDB" id="A0A2A2KI37"/>
<accession>A0A2A2KI37</accession>
<proteinExistence type="predicted"/>
<dbReference type="Proteomes" id="UP000218231">
    <property type="component" value="Unassembled WGS sequence"/>
</dbReference>
<comment type="caution">
    <text evidence="1">The sequence shown here is derived from an EMBL/GenBank/DDBJ whole genome shotgun (WGS) entry which is preliminary data.</text>
</comment>
<keyword evidence="2" id="KW-1185">Reference proteome</keyword>
<reference evidence="1 2" key="1">
    <citation type="journal article" date="2017" name="Curr. Biol.">
        <title>Genome architecture and evolution of a unichromosomal asexual nematode.</title>
        <authorList>
            <person name="Fradin H."/>
            <person name="Zegar C."/>
            <person name="Gutwein M."/>
            <person name="Lucas J."/>
            <person name="Kovtun M."/>
            <person name="Corcoran D."/>
            <person name="Baugh L.R."/>
            <person name="Kiontke K."/>
            <person name="Gunsalus K."/>
            <person name="Fitch D.H."/>
            <person name="Piano F."/>
        </authorList>
    </citation>
    <scope>NUCLEOTIDE SEQUENCE [LARGE SCALE GENOMIC DNA]</scope>
    <source>
        <strain evidence="1">PF1309</strain>
    </source>
</reference>
<protein>
    <submittedName>
        <fullName evidence="1">Uncharacterized protein</fullName>
    </submittedName>
</protein>
<gene>
    <name evidence="1" type="ORF">WR25_10396</name>
</gene>
<evidence type="ECO:0000313" key="2">
    <source>
        <dbReference type="Proteomes" id="UP000218231"/>
    </source>
</evidence>
<evidence type="ECO:0000313" key="1">
    <source>
        <dbReference type="EMBL" id="PAV73644.1"/>
    </source>
</evidence>